<name>A0A938Y0B1_9ACTN</name>
<reference evidence="6" key="1">
    <citation type="submission" date="2021-01" db="EMBL/GenBank/DDBJ databases">
        <title>Novel species in genus Nocardioides.</title>
        <authorList>
            <person name="Zhang G."/>
        </authorList>
    </citation>
    <scope>NUCLEOTIDE SEQUENCE</scope>
    <source>
        <strain evidence="6">Zg-536</strain>
    </source>
</reference>
<dbReference type="PANTHER" id="PTHR11061">
    <property type="entry name" value="RNA M5U METHYLTRANSFERASE"/>
    <property type="match status" value="1"/>
</dbReference>
<feature type="active site" description="Nucleophile" evidence="4">
    <location>
        <position position="351"/>
    </location>
</feature>
<dbReference type="EMBL" id="JAERTX010000005">
    <property type="protein sequence ID" value="MBM9459526.1"/>
    <property type="molecule type" value="Genomic_DNA"/>
</dbReference>
<dbReference type="SUPFAM" id="SSF53335">
    <property type="entry name" value="S-adenosyl-L-methionine-dependent methyltransferases"/>
    <property type="match status" value="1"/>
</dbReference>
<evidence type="ECO:0000256" key="2">
    <source>
        <dbReference type="ARBA" id="ARBA00022679"/>
    </source>
</evidence>
<dbReference type="InterPro" id="IPR029063">
    <property type="entry name" value="SAM-dependent_MTases_sf"/>
</dbReference>
<feature type="binding site" evidence="4">
    <location>
        <position position="223"/>
    </location>
    <ligand>
        <name>S-adenosyl-L-methionine</name>
        <dbReference type="ChEBI" id="CHEBI:59789"/>
    </ligand>
</feature>
<dbReference type="PROSITE" id="PS51687">
    <property type="entry name" value="SAM_MT_RNA_M5U"/>
    <property type="match status" value="1"/>
</dbReference>
<gene>
    <name evidence="6" type="ORF">JK386_06400</name>
</gene>
<dbReference type="Pfam" id="PF05958">
    <property type="entry name" value="tRNA_U5-meth_tr"/>
    <property type="match status" value="2"/>
</dbReference>
<dbReference type="CDD" id="cd02440">
    <property type="entry name" value="AdoMet_MTases"/>
    <property type="match status" value="1"/>
</dbReference>
<accession>A0A938Y0B1</accession>
<comment type="similarity">
    <text evidence="4">Belongs to the class I-like SAM-binding methyltransferase superfamily. RNA M5U methyltransferase family.</text>
</comment>
<feature type="binding site" evidence="4">
    <location>
        <position position="252"/>
    </location>
    <ligand>
        <name>S-adenosyl-L-methionine</name>
        <dbReference type="ChEBI" id="CHEBI:59789"/>
    </ligand>
</feature>
<dbReference type="Gene3D" id="2.40.50.1070">
    <property type="match status" value="1"/>
</dbReference>
<evidence type="ECO:0000313" key="7">
    <source>
        <dbReference type="Proteomes" id="UP000663791"/>
    </source>
</evidence>
<proteinExistence type="inferred from homology"/>
<evidence type="ECO:0000256" key="5">
    <source>
        <dbReference type="PROSITE-ProRule" id="PRU10015"/>
    </source>
</evidence>
<feature type="binding site" evidence="4">
    <location>
        <position position="273"/>
    </location>
    <ligand>
        <name>S-adenosyl-L-methionine</name>
        <dbReference type="ChEBI" id="CHEBI:59789"/>
    </ligand>
</feature>
<dbReference type="GO" id="GO:0070041">
    <property type="term" value="F:rRNA (uridine-C5-)-methyltransferase activity"/>
    <property type="evidence" value="ECO:0007669"/>
    <property type="project" value="TreeGrafter"/>
</dbReference>
<protein>
    <submittedName>
        <fullName evidence="6">Methyltransferase domain-containing protein</fullName>
    </submittedName>
</protein>
<dbReference type="PANTHER" id="PTHR11061:SF30">
    <property type="entry name" value="TRNA (URACIL(54)-C(5))-METHYLTRANSFERASE"/>
    <property type="match status" value="1"/>
</dbReference>
<dbReference type="InterPro" id="IPR030390">
    <property type="entry name" value="MeTrfase_TrmA_AS"/>
</dbReference>
<dbReference type="InterPro" id="IPR010280">
    <property type="entry name" value="U5_MeTrfase_fam"/>
</dbReference>
<evidence type="ECO:0000256" key="1">
    <source>
        <dbReference type="ARBA" id="ARBA00022603"/>
    </source>
</evidence>
<evidence type="ECO:0000256" key="4">
    <source>
        <dbReference type="PROSITE-ProRule" id="PRU01024"/>
    </source>
</evidence>
<organism evidence="6 7">
    <name type="scientific">Nocardioides faecalis</name>
    <dbReference type="NCBI Taxonomy" id="2803858"/>
    <lineage>
        <taxon>Bacteria</taxon>
        <taxon>Bacillati</taxon>
        <taxon>Actinomycetota</taxon>
        <taxon>Actinomycetes</taxon>
        <taxon>Propionibacteriales</taxon>
        <taxon>Nocardioidaceae</taxon>
        <taxon>Nocardioides</taxon>
    </lineage>
</organism>
<sequence length="393" mass="42083">MGLAVLDCAHFAAGECRSCTWLDRPYDDQLAEKQAATRALLSAAGAADVDWEPPVPSRGTGFRNKAKMVVGGTAAAPRLGILDARGEGVDLRDCVLHTPGIVAALPVLGELVRRADLTPYRVAGDEPVGLRGELKHLLVTESPDGELMVRLVLRSTATESRIRKHLGWLHAELPTLRVLTLNIQPEHRAVLEGEREIVLTEHDTLPMRLGDLTLHLRPRSFFQTNTEMAAALYRTAAQWTAGLAVPRVLDLYCGVGGFALHLAGPGRSVHGIEISADAITSAERSAAEAAAAGVLAGQVTFTAGDATAPEHAGLLGTADLVVVNPPRRGLGRALAQRLEEAGPGYVLYSSCNPETLARDLADLTSYRPERARVFDMFPQTAHAEVLVLLARRP</sequence>
<evidence type="ECO:0000256" key="3">
    <source>
        <dbReference type="ARBA" id="ARBA00022691"/>
    </source>
</evidence>
<dbReference type="RefSeq" id="WP_205290855.1">
    <property type="nucleotide sequence ID" value="NZ_CP074406.1"/>
</dbReference>
<comment type="caution">
    <text evidence="6">The sequence shown here is derived from an EMBL/GenBank/DDBJ whole genome shotgun (WGS) entry which is preliminary data.</text>
</comment>
<keyword evidence="2 4" id="KW-0808">Transferase</keyword>
<keyword evidence="7" id="KW-1185">Reference proteome</keyword>
<dbReference type="PROSITE" id="PS01230">
    <property type="entry name" value="TRMA_1"/>
    <property type="match status" value="1"/>
</dbReference>
<feature type="active site" evidence="5">
    <location>
        <position position="351"/>
    </location>
</feature>
<dbReference type="Gene3D" id="3.40.50.150">
    <property type="entry name" value="Vaccinia Virus protein VP39"/>
    <property type="match status" value="1"/>
</dbReference>
<dbReference type="AlphaFoldDB" id="A0A938Y0B1"/>
<feature type="binding site" evidence="4">
    <location>
        <position position="324"/>
    </location>
    <ligand>
        <name>S-adenosyl-L-methionine</name>
        <dbReference type="ChEBI" id="CHEBI:59789"/>
    </ligand>
</feature>
<keyword evidence="3 4" id="KW-0949">S-adenosyl-L-methionine</keyword>
<dbReference type="GO" id="GO:0070475">
    <property type="term" value="P:rRNA base methylation"/>
    <property type="evidence" value="ECO:0007669"/>
    <property type="project" value="TreeGrafter"/>
</dbReference>
<keyword evidence="1 4" id="KW-0489">Methyltransferase</keyword>
<evidence type="ECO:0000313" key="6">
    <source>
        <dbReference type="EMBL" id="MBM9459526.1"/>
    </source>
</evidence>
<dbReference type="Proteomes" id="UP000663791">
    <property type="component" value="Unassembled WGS sequence"/>
</dbReference>